<feature type="region of interest" description="Disordered" evidence="1">
    <location>
        <begin position="1"/>
        <end position="49"/>
    </location>
</feature>
<accession>A0AAV5G046</accession>
<name>A0AAV5G046_ELECO</name>
<feature type="region of interest" description="Disordered" evidence="1">
    <location>
        <begin position="79"/>
        <end position="118"/>
    </location>
</feature>
<reference evidence="2" key="1">
    <citation type="journal article" date="2018" name="DNA Res.">
        <title>Multiple hybrid de novo genome assembly of finger millet, an orphan allotetraploid crop.</title>
        <authorList>
            <person name="Hatakeyama M."/>
            <person name="Aluri S."/>
            <person name="Balachadran M.T."/>
            <person name="Sivarajan S.R."/>
            <person name="Patrignani A."/>
            <person name="Gruter S."/>
            <person name="Poveda L."/>
            <person name="Shimizu-Inatsugi R."/>
            <person name="Baeten J."/>
            <person name="Francoijs K.J."/>
            <person name="Nataraja K.N."/>
            <person name="Reddy Y.A.N."/>
            <person name="Phadnis S."/>
            <person name="Ravikumar R.L."/>
            <person name="Schlapbach R."/>
            <person name="Sreeman S.M."/>
            <person name="Shimizu K.K."/>
        </authorList>
    </citation>
    <scope>NUCLEOTIDE SEQUENCE</scope>
</reference>
<organism evidence="2 3">
    <name type="scientific">Eleusine coracana subsp. coracana</name>
    <dbReference type="NCBI Taxonomy" id="191504"/>
    <lineage>
        <taxon>Eukaryota</taxon>
        <taxon>Viridiplantae</taxon>
        <taxon>Streptophyta</taxon>
        <taxon>Embryophyta</taxon>
        <taxon>Tracheophyta</taxon>
        <taxon>Spermatophyta</taxon>
        <taxon>Magnoliopsida</taxon>
        <taxon>Liliopsida</taxon>
        <taxon>Poales</taxon>
        <taxon>Poaceae</taxon>
        <taxon>PACMAD clade</taxon>
        <taxon>Chloridoideae</taxon>
        <taxon>Cynodonteae</taxon>
        <taxon>Eleusininae</taxon>
        <taxon>Eleusine</taxon>
    </lineage>
</organism>
<feature type="compositionally biased region" description="Low complexity" evidence="1">
    <location>
        <begin position="85"/>
        <end position="104"/>
    </location>
</feature>
<dbReference type="AlphaFoldDB" id="A0AAV5G046"/>
<protein>
    <submittedName>
        <fullName evidence="2">Uncharacterized protein</fullName>
    </submittedName>
</protein>
<feature type="compositionally biased region" description="Basic and acidic residues" evidence="1">
    <location>
        <begin position="105"/>
        <end position="118"/>
    </location>
</feature>
<gene>
    <name evidence="2" type="primary">gn00626</name>
    <name evidence="2" type="ORF">PR202_gn00626</name>
</gene>
<evidence type="ECO:0000256" key="1">
    <source>
        <dbReference type="SAM" id="MobiDB-lite"/>
    </source>
</evidence>
<dbReference type="EMBL" id="BQKI01000268">
    <property type="protein sequence ID" value="GJN41278.1"/>
    <property type="molecule type" value="Genomic_DNA"/>
</dbReference>
<proteinExistence type="predicted"/>
<keyword evidence="3" id="KW-1185">Reference proteome</keyword>
<feature type="compositionally biased region" description="Basic residues" evidence="1">
    <location>
        <begin position="12"/>
        <end position="24"/>
    </location>
</feature>
<reference evidence="2" key="2">
    <citation type="submission" date="2021-12" db="EMBL/GenBank/DDBJ databases">
        <title>Resequencing data analysis of finger millet.</title>
        <authorList>
            <person name="Hatakeyama M."/>
            <person name="Aluri S."/>
            <person name="Balachadran M.T."/>
            <person name="Sivarajan S.R."/>
            <person name="Poveda L."/>
            <person name="Shimizu-Inatsugi R."/>
            <person name="Schlapbach R."/>
            <person name="Sreeman S.M."/>
            <person name="Shimizu K.K."/>
        </authorList>
    </citation>
    <scope>NUCLEOTIDE SEQUENCE</scope>
</reference>
<evidence type="ECO:0000313" key="2">
    <source>
        <dbReference type="EMBL" id="GJN41278.1"/>
    </source>
</evidence>
<dbReference type="Proteomes" id="UP001054889">
    <property type="component" value="Unassembled WGS sequence"/>
</dbReference>
<sequence length="143" mass="15542">MDAGDDSNAGSRRPRITRGRRYRPSRPDPNSPAALALEEWRSDGSPPLRIPVPAYFGDQSPLDYARAITLWSEWQSARAQELAGSHRSSATRSQASSSSAAPPSEHLEHPSEVSSREVELEVANVSTFEAPSVRETSIASPSE</sequence>
<evidence type="ECO:0000313" key="3">
    <source>
        <dbReference type="Proteomes" id="UP001054889"/>
    </source>
</evidence>
<comment type="caution">
    <text evidence="2">The sequence shown here is derived from an EMBL/GenBank/DDBJ whole genome shotgun (WGS) entry which is preliminary data.</text>
</comment>